<proteinExistence type="predicted"/>
<dbReference type="RefSeq" id="WP_328687424.1">
    <property type="nucleotide sequence ID" value="NZ_CP108005.1"/>
</dbReference>
<keyword evidence="1" id="KW-0472">Membrane</keyword>
<accession>A0ABZ1VUH6</accession>
<feature type="transmembrane region" description="Helical" evidence="1">
    <location>
        <begin position="133"/>
        <end position="153"/>
    </location>
</feature>
<reference evidence="2" key="1">
    <citation type="submission" date="2022-10" db="EMBL/GenBank/DDBJ databases">
        <title>The complete genomes of actinobacterial strains from the NBC collection.</title>
        <authorList>
            <person name="Joergensen T.S."/>
            <person name="Alvarez Arevalo M."/>
            <person name="Sterndorff E.B."/>
            <person name="Faurdal D."/>
            <person name="Vuksanovic O."/>
            <person name="Mourched A.-S."/>
            <person name="Charusanti P."/>
            <person name="Shaw S."/>
            <person name="Blin K."/>
            <person name="Weber T."/>
        </authorList>
    </citation>
    <scope>NUCLEOTIDE SEQUENCE</scope>
    <source>
        <strain evidence="2">NBC_01256</strain>
    </source>
</reference>
<name>A0ABZ1VUH6_9ACTN</name>
<evidence type="ECO:0000313" key="3">
    <source>
        <dbReference type="Proteomes" id="UP001432292"/>
    </source>
</evidence>
<protein>
    <recommendedName>
        <fullName evidence="4">Integral membrane protein</fullName>
    </recommendedName>
</protein>
<sequence length="251" mass="27127">MSKAGAAGPGEMPAPGRPELSGLRRAAGAEWGPLLRTVRSSLVTARLRAIPVTLTAVSLTLVFQFVQNQEWGYRTVQDIGSVQAWEHLWVALLRTPLSLFVPALDLPVWGALAQILVVFGIAEICVGWRQTLLVAYVATLAGTMYARIGIWIGPVSPIGLPDSDKYVIDTGPSAAVVGLAVFVCWRYRAWFTCAAVAVAMVVEVVSIKNNLAGKEHVAAVLAVLVLSALWEVWRPGEPRDAWRVSGWGHPR</sequence>
<dbReference type="GeneID" id="96635090"/>
<keyword evidence="3" id="KW-1185">Reference proteome</keyword>
<gene>
    <name evidence="2" type="ORF">OG727_28020</name>
</gene>
<evidence type="ECO:0000313" key="2">
    <source>
        <dbReference type="EMBL" id="WUS25814.1"/>
    </source>
</evidence>
<feature type="transmembrane region" description="Helical" evidence="1">
    <location>
        <begin position="217"/>
        <end position="233"/>
    </location>
</feature>
<dbReference type="EMBL" id="CP108473">
    <property type="protein sequence ID" value="WUS25814.1"/>
    <property type="molecule type" value="Genomic_DNA"/>
</dbReference>
<evidence type="ECO:0000256" key="1">
    <source>
        <dbReference type="SAM" id="Phobius"/>
    </source>
</evidence>
<evidence type="ECO:0008006" key="4">
    <source>
        <dbReference type="Google" id="ProtNLM"/>
    </source>
</evidence>
<dbReference type="Proteomes" id="UP001432292">
    <property type="component" value="Chromosome"/>
</dbReference>
<keyword evidence="1" id="KW-0812">Transmembrane</keyword>
<feature type="transmembrane region" description="Helical" evidence="1">
    <location>
        <begin position="106"/>
        <end position="126"/>
    </location>
</feature>
<feature type="transmembrane region" description="Helical" evidence="1">
    <location>
        <begin position="187"/>
        <end position="205"/>
    </location>
</feature>
<feature type="transmembrane region" description="Helical" evidence="1">
    <location>
        <begin position="49"/>
        <end position="66"/>
    </location>
</feature>
<keyword evidence="1" id="KW-1133">Transmembrane helix</keyword>
<organism evidence="2 3">
    <name type="scientific">Streptomyces caniferus</name>
    <dbReference type="NCBI Taxonomy" id="285557"/>
    <lineage>
        <taxon>Bacteria</taxon>
        <taxon>Bacillati</taxon>
        <taxon>Actinomycetota</taxon>
        <taxon>Actinomycetes</taxon>
        <taxon>Kitasatosporales</taxon>
        <taxon>Streptomycetaceae</taxon>
        <taxon>Streptomyces</taxon>
    </lineage>
</organism>